<sequence length="400" mass="44605">MPLYNDNPDGDWTAAHLALFHRFADYLADSDRYDKPPLASPPQYNDWVYEIRECHRGVKGLPSFSDDYSGPIPRKVPVSVHAPEVVSNDTFAELYIRSQLANQEKQAEIQNMGFEALHQENRSRDVPMGPMYITATFCYGVLWSAMPYCQATSGFPDVIRQGIAAGQRKSGFHPKTRGFFNKFRGRAHVDSYVPDYDNRNGKRERTRSRDGRDVRARRDSRSADRSADRSDARDRSPTRGRSRSPTRGRSRSPTRGRSRSRTSALPAYRRPTSRETDAVAARSLERLSKRVEEEKRAYDATDVTMKDVEHTGTVAKASSSKQPASSANLVEMIASLNITAPRPSSTFSFKPQTSGSAAVTTSVLGGNSAEKKGKDKETNPTMVPLPESDDDGENDAMRGK</sequence>
<evidence type="ECO:0000313" key="3">
    <source>
        <dbReference type="Proteomes" id="UP001218218"/>
    </source>
</evidence>
<gene>
    <name evidence="2" type="ORF">DFH08DRAFT_825680</name>
</gene>
<feature type="compositionally biased region" description="Basic residues" evidence="1">
    <location>
        <begin position="238"/>
        <end position="260"/>
    </location>
</feature>
<name>A0AAD7E9R9_9AGAR</name>
<feature type="compositionally biased region" description="Basic and acidic residues" evidence="1">
    <location>
        <begin position="369"/>
        <end position="378"/>
    </location>
</feature>
<feature type="region of interest" description="Disordered" evidence="1">
    <location>
        <begin position="191"/>
        <end position="279"/>
    </location>
</feature>
<accession>A0AAD7E9R9</accession>
<evidence type="ECO:0000256" key="1">
    <source>
        <dbReference type="SAM" id="MobiDB-lite"/>
    </source>
</evidence>
<feature type="compositionally biased region" description="Polar residues" evidence="1">
    <location>
        <begin position="346"/>
        <end position="365"/>
    </location>
</feature>
<proteinExistence type="predicted"/>
<comment type="caution">
    <text evidence="2">The sequence shown here is derived from an EMBL/GenBank/DDBJ whole genome shotgun (WGS) entry which is preliminary data.</text>
</comment>
<feature type="region of interest" description="Disordered" evidence="1">
    <location>
        <begin position="346"/>
        <end position="400"/>
    </location>
</feature>
<reference evidence="2" key="1">
    <citation type="submission" date="2023-03" db="EMBL/GenBank/DDBJ databases">
        <title>Massive genome expansion in bonnet fungi (Mycena s.s.) driven by repeated elements and novel gene families across ecological guilds.</title>
        <authorList>
            <consortium name="Lawrence Berkeley National Laboratory"/>
            <person name="Harder C.B."/>
            <person name="Miyauchi S."/>
            <person name="Viragh M."/>
            <person name="Kuo A."/>
            <person name="Thoen E."/>
            <person name="Andreopoulos B."/>
            <person name="Lu D."/>
            <person name="Skrede I."/>
            <person name="Drula E."/>
            <person name="Henrissat B."/>
            <person name="Morin E."/>
            <person name="Kohler A."/>
            <person name="Barry K."/>
            <person name="LaButti K."/>
            <person name="Morin E."/>
            <person name="Salamov A."/>
            <person name="Lipzen A."/>
            <person name="Mereny Z."/>
            <person name="Hegedus B."/>
            <person name="Baldrian P."/>
            <person name="Stursova M."/>
            <person name="Weitz H."/>
            <person name="Taylor A."/>
            <person name="Grigoriev I.V."/>
            <person name="Nagy L.G."/>
            <person name="Martin F."/>
            <person name="Kauserud H."/>
        </authorList>
    </citation>
    <scope>NUCLEOTIDE SEQUENCE</scope>
    <source>
        <strain evidence="2">CBHHK002</strain>
    </source>
</reference>
<dbReference type="Proteomes" id="UP001218218">
    <property type="component" value="Unassembled WGS sequence"/>
</dbReference>
<evidence type="ECO:0000313" key="2">
    <source>
        <dbReference type="EMBL" id="KAJ7303746.1"/>
    </source>
</evidence>
<dbReference type="AlphaFoldDB" id="A0AAD7E9R9"/>
<protein>
    <submittedName>
        <fullName evidence="2">Uncharacterized protein</fullName>
    </submittedName>
</protein>
<dbReference type="EMBL" id="JARIHO010000103">
    <property type="protein sequence ID" value="KAJ7303746.1"/>
    <property type="molecule type" value="Genomic_DNA"/>
</dbReference>
<feature type="compositionally biased region" description="Basic and acidic residues" evidence="1">
    <location>
        <begin position="196"/>
        <end position="237"/>
    </location>
</feature>
<organism evidence="2 3">
    <name type="scientific">Mycena albidolilacea</name>
    <dbReference type="NCBI Taxonomy" id="1033008"/>
    <lineage>
        <taxon>Eukaryota</taxon>
        <taxon>Fungi</taxon>
        <taxon>Dikarya</taxon>
        <taxon>Basidiomycota</taxon>
        <taxon>Agaricomycotina</taxon>
        <taxon>Agaricomycetes</taxon>
        <taxon>Agaricomycetidae</taxon>
        <taxon>Agaricales</taxon>
        <taxon>Marasmiineae</taxon>
        <taxon>Mycenaceae</taxon>
        <taxon>Mycena</taxon>
    </lineage>
</organism>
<keyword evidence="3" id="KW-1185">Reference proteome</keyword>